<evidence type="ECO:0000256" key="1">
    <source>
        <dbReference type="SAM" id="Phobius"/>
    </source>
</evidence>
<evidence type="ECO:0000313" key="2">
    <source>
        <dbReference type="EMBL" id="SEJ97376.1"/>
    </source>
</evidence>
<keyword evidence="1" id="KW-0812">Transmembrane</keyword>
<dbReference type="AlphaFoldDB" id="A0A1H7D6J4"/>
<dbReference type="Proteomes" id="UP000199662">
    <property type="component" value="Unassembled WGS sequence"/>
</dbReference>
<protein>
    <submittedName>
        <fullName evidence="2">Uncharacterized protein</fullName>
    </submittedName>
</protein>
<reference evidence="2 3" key="1">
    <citation type="submission" date="2016-10" db="EMBL/GenBank/DDBJ databases">
        <authorList>
            <person name="de Groot N.N."/>
        </authorList>
    </citation>
    <scope>NUCLEOTIDE SEQUENCE [LARGE SCALE GENOMIC DNA]</scope>
    <source>
        <strain evidence="2 3">DSM 2179</strain>
    </source>
</reference>
<name>A0A1H7D6J4_9FIRM</name>
<keyword evidence="1" id="KW-1133">Transmembrane helix</keyword>
<keyword evidence="3" id="KW-1185">Reference proteome</keyword>
<gene>
    <name evidence="2" type="ORF">SAMN05660742_1341</name>
</gene>
<sequence>MLENKELFTFIVGILTSIIAFYINTRLTEFRQTKKLACAFSAEITALINQYNKIGGPLLQKNPDGSFRVFTTNIKEKEKCVSNVFASQASAKKLLNHLKDKISSTENTVEFKREIIMSIVDKITVATIDESKKSNMNITIHYKFNKNEEKSVLPPHVVDDTLVRVDFLGILIMLVPVPLMK</sequence>
<organism evidence="2 3">
    <name type="scientific">Propionispira arboris</name>
    <dbReference type="NCBI Taxonomy" id="84035"/>
    <lineage>
        <taxon>Bacteria</taxon>
        <taxon>Bacillati</taxon>
        <taxon>Bacillota</taxon>
        <taxon>Negativicutes</taxon>
        <taxon>Selenomonadales</taxon>
        <taxon>Selenomonadaceae</taxon>
        <taxon>Propionispira</taxon>
    </lineage>
</organism>
<keyword evidence="1" id="KW-0472">Membrane</keyword>
<proteinExistence type="predicted"/>
<accession>A0A1H7D6J4</accession>
<dbReference type="EMBL" id="FNZK01000034">
    <property type="protein sequence ID" value="SEJ97376.1"/>
    <property type="molecule type" value="Genomic_DNA"/>
</dbReference>
<feature type="transmembrane region" description="Helical" evidence="1">
    <location>
        <begin position="6"/>
        <end position="25"/>
    </location>
</feature>
<evidence type="ECO:0000313" key="3">
    <source>
        <dbReference type="Proteomes" id="UP000199662"/>
    </source>
</evidence>